<dbReference type="PANTHER" id="PTHR30474:SF2">
    <property type="entry name" value="PEPTIDOGLYCAN GLYCOSYLTRANSFERASE FTSW-RELATED"/>
    <property type="match status" value="1"/>
</dbReference>
<dbReference type="AlphaFoldDB" id="A0A1G2AP44"/>
<evidence type="ECO:0000256" key="12">
    <source>
        <dbReference type="ARBA" id="ARBA00023306"/>
    </source>
</evidence>
<keyword evidence="13" id="KW-0961">Cell wall biogenesis/degradation</keyword>
<evidence type="ECO:0000256" key="16">
    <source>
        <dbReference type="ARBA" id="ARBA00038053"/>
    </source>
</evidence>
<evidence type="ECO:0000256" key="21">
    <source>
        <dbReference type="SAM" id="Phobius"/>
    </source>
</evidence>
<dbReference type="GO" id="GO:0005886">
    <property type="term" value="C:plasma membrane"/>
    <property type="evidence" value="ECO:0007669"/>
    <property type="project" value="UniProtKB-SubCell"/>
</dbReference>
<comment type="pathway">
    <text evidence="2">Cell wall biogenesis; peptidoglycan biosynthesis.</text>
</comment>
<protein>
    <recommendedName>
        <fullName evidence="17">Probable peptidoglycan glycosyltransferase FtsW</fullName>
        <ecNumber evidence="19">2.4.99.28</ecNumber>
    </recommendedName>
    <alternativeName>
        <fullName evidence="18">Cell division protein FtsW</fullName>
    </alternativeName>
    <alternativeName>
        <fullName evidence="15">Cell wall polymerase</fullName>
    </alternativeName>
    <alternativeName>
        <fullName evidence="14">Peptidoglycan polymerase</fullName>
    </alternativeName>
</protein>
<evidence type="ECO:0000256" key="7">
    <source>
        <dbReference type="ARBA" id="ARBA00022692"/>
    </source>
</evidence>
<dbReference type="GO" id="GO:0051301">
    <property type="term" value="P:cell division"/>
    <property type="evidence" value="ECO:0007669"/>
    <property type="project" value="UniProtKB-KW"/>
</dbReference>
<comment type="caution">
    <text evidence="22">The sequence shown here is derived from an EMBL/GenBank/DDBJ whole genome shotgun (WGS) entry which is preliminary data.</text>
</comment>
<evidence type="ECO:0000313" key="23">
    <source>
        <dbReference type="Proteomes" id="UP000177165"/>
    </source>
</evidence>
<proteinExistence type="inferred from homology"/>
<feature type="transmembrane region" description="Helical" evidence="21">
    <location>
        <begin position="284"/>
        <end position="305"/>
    </location>
</feature>
<dbReference type="GO" id="GO:0008955">
    <property type="term" value="F:peptidoglycan glycosyltransferase activity"/>
    <property type="evidence" value="ECO:0007669"/>
    <property type="project" value="UniProtKB-EC"/>
</dbReference>
<evidence type="ECO:0000256" key="9">
    <source>
        <dbReference type="ARBA" id="ARBA00022984"/>
    </source>
</evidence>
<evidence type="ECO:0000256" key="5">
    <source>
        <dbReference type="ARBA" id="ARBA00022676"/>
    </source>
</evidence>
<feature type="transmembrane region" description="Helical" evidence="21">
    <location>
        <begin position="175"/>
        <end position="192"/>
    </location>
</feature>
<keyword evidence="8" id="KW-0133">Cell shape</keyword>
<evidence type="ECO:0000256" key="8">
    <source>
        <dbReference type="ARBA" id="ARBA00022960"/>
    </source>
</evidence>
<dbReference type="InterPro" id="IPR013437">
    <property type="entry name" value="FtsW"/>
</dbReference>
<evidence type="ECO:0000256" key="18">
    <source>
        <dbReference type="ARBA" id="ARBA00041418"/>
    </source>
</evidence>
<evidence type="ECO:0000256" key="19">
    <source>
        <dbReference type="ARBA" id="ARBA00044770"/>
    </source>
</evidence>
<keyword evidence="12" id="KW-0131">Cell cycle</keyword>
<evidence type="ECO:0000256" key="17">
    <source>
        <dbReference type="ARBA" id="ARBA00041185"/>
    </source>
</evidence>
<feature type="transmembrane region" description="Helical" evidence="21">
    <location>
        <begin position="317"/>
        <end position="338"/>
    </location>
</feature>
<dbReference type="GO" id="GO:0071555">
    <property type="term" value="P:cell wall organization"/>
    <property type="evidence" value="ECO:0007669"/>
    <property type="project" value="UniProtKB-KW"/>
</dbReference>
<feature type="transmembrane region" description="Helical" evidence="21">
    <location>
        <begin position="86"/>
        <end position="106"/>
    </location>
</feature>
<keyword evidence="5" id="KW-0328">Glycosyltransferase</keyword>
<dbReference type="STRING" id="1798540.A3B74_04875"/>
<name>A0A1G2AP44_9BACT</name>
<comment type="similarity">
    <text evidence="16">Belongs to the SEDS family. FtsW subfamily.</text>
</comment>
<organism evidence="22 23">
    <name type="scientific">Candidatus Kerfeldbacteria bacterium RIFCSPHIGHO2_02_FULL_42_14</name>
    <dbReference type="NCBI Taxonomy" id="1798540"/>
    <lineage>
        <taxon>Bacteria</taxon>
        <taxon>Candidatus Kerfeldiibacteriota</taxon>
    </lineage>
</organism>
<dbReference type="GO" id="GO:0032153">
    <property type="term" value="C:cell division site"/>
    <property type="evidence" value="ECO:0007669"/>
    <property type="project" value="TreeGrafter"/>
</dbReference>
<keyword evidence="11 21" id="KW-0472">Membrane</keyword>
<feature type="transmembrane region" description="Helical" evidence="21">
    <location>
        <begin position="199"/>
        <end position="219"/>
    </location>
</feature>
<reference evidence="22 23" key="1">
    <citation type="journal article" date="2016" name="Nat. Commun.">
        <title>Thousands of microbial genomes shed light on interconnected biogeochemical processes in an aquifer system.</title>
        <authorList>
            <person name="Anantharaman K."/>
            <person name="Brown C.T."/>
            <person name="Hug L.A."/>
            <person name="Sharon I."/>
            <person name="Castelle C.J."/>
            <person name="Probst A.J."/>
            <person name="Thomas B.C."/>
            <person name="Singh A."/>
            <person name="Wilkins M.J."/>
            <person name="Karaoz U."/>
            <person name="Brodie E.L."/>
            <person name="Williams K.H."/>
            <person name="Hubbard S.S."/>
            <person name="Banfield J.F."/>
        </authorList>
    </citation>
    <scope>NUCLEOTIDE SEQUENCE [LARGE SCALE GENOMIC DNA]</scope>
</reference>
<dbReference type="GO" id="GO:0015648">
    <property type="term" value="F:lipid-linked peptidoglycan transporter activity"/>
    <property type="evidence" value="ECO:0007669"/>
    <property type="project" value="TreeGrafter"/>
</dbReference>
<evidence type="ECO:0000256" key="3">
    <source>
        <dbReference type="ARBA" id="ARBA00022475"/>
    </source>
</evidence>
<accession>A0A1G2AP44</accession>
<comment type="subcellular location">
    <subcellularLocation>
        <location evidence="1">Cell membrane</location>
        <topology evidence="1">Multi-pass membrane protein</topology>
    </subcellularLocation>
</comment>
<keyword evidence="3" id="KW-1003">Cell membrane</keyword>
<keyword evidence="10 21" id="KW-1133">Transmembrane helix</keyword>
<sequence>MVRTRKIEKLNIKKKQQADYVLLGLIGFLLIFGFVILTSASNAIAFQKFQDPYYYIKHQALYGIILGLIAFFITSNIQYTYWKRYAFVLLVMTIILLLLVLIPSIGYEYLGARRWINIGGILFQPTEVAKLTFLIYLATWLEKRQKQVHDFSYGLLAFMFLLGIIALLIMLQPDLGTMTVIATIALVIYFAAGAPFRHLALLGFGASAVFALLIKIAPYRAARFSVFLNPELDPQGIGYHINQALLAIGSGGLFGLGLNNSRQKHNFLPEVTGDSIFAVMAEELGFFVVVSFIVLFILVLLRGLNIAQKAPDIFGKLLAIGITTWILFQAFVNIGAMVSILPLTGIPLPFVSYGSSAIVMLLTAFGILINISKHRQRT</sequence>
<keyword evidence="9" id="KW-0573">Peptidoglycan synthesis</keyword>
<dbReference type="PANTHER" id="PTHR30474">
    <property type="entry name" value="CELL CYCLE PROTEIN"/>
    <property type="match status" value="1"/>
</dbReference>
<feature type="transmembrane region" description="Helical" evidence="21">
    <location>
        <begin position="20"/>
        <end position="40"/>
    </location>
</feature>
<evidence type="ECO:0000256" key="13">
    <source>
        <dbReference type="ARBA" id="ARBA00023316"/>
    </source>
</evidence>
<comment type="catalytic activity">
    <reaction evidence="20">
        <text>[GlcNAc-(1-&gt;4)-Mur2Ac(oyl-L-Ala-gamma-D-Glu-L-Lys-D-Ala-D-Ala)](n)-di-trans,octa-cis-undecaprenyl diphosphate + beta-D-GlcNAc-(1-&gt;4)-Mur2Ac(oyl-L-Ala-gamma-D-Glu-L-Lys-D-Ala-D-Ala)-di-trans,octa-cis-undecaprenyl diphosphate = [GlcNAc-(1-&gt;4)-Mur2Ac(oyl-L-Ala-gamma-D-Glu-L-Lys-D-Ala-D-Ala)](n+1)-di-trans,octa-cis-undecaprenyl diphosphate + di-trans,octa-cis-undecaprenyl diphosphate + H(+)</text>
        <dbReference type="Rhea" id="RHEA:23708"/>
        <dbReference type="Rhea" id="RHEA-COMP:9602"/>
        <dbReference type="Rhea" id="RHEA-COMP:9603"/>
        <dbReference type="ChEBI" id="CHEBI:15378"/>
        <dbReference type="ChEBI" id="CHEBI:58405"/>
        <dbReference type="ChEBI" id="CHEBI:60033"/>
        <dbReference type="ChEBI" id="CHEBI:78435"/>
        <dbReference type="EC" id="2.4.99.28"/>
    </reaction>
</comment>
<evidence type="ECO:0000256" key="10">
    <source>
        <dbReference type="ARBA" id="ARBA00022989"/>
    </source>
</evidence>
<evidence type="ECO:0000256" key="2">
    <source>
        <dbReference type="ARBA" id="ARBA00004752"/>
    </source>
</evidence>
<dbReference type="Pfam" id="PF01098">
    <property type="entry name" value="FTSW_RODA_SPOVE"/>
    <property type="match status" value="1"/>
</dbReference>
<keyword evidence="7 21" id="KW-0812">Transmembrane</keyword>
<evidence type="ECO:0000256" key="6">
    <source>
        <dbReference type="ARBA" id="ARBA00022679"/>
    </source>
</evidence>
<keyword evidence="6" id="KW-0808">Transferase</keyword>
<feature type="transmembrane region" description="Helical" evidence="21">
    <location>
        <begin position="60"/>
        <end position="79"/>
    </location>
</feature>
<dbReference type="Proteomes" id="UP000177165">
    <property type="component" value="Unassembled WGS sequence"/>
</dbReference>
<keyword evidence="4 22" id="KW-0132">Cell division</keyword>
<evidence type="ECO:0000256" key="11">
    <source>
        <dbReference type="ARBA" id="ARBA00023136"/>
    </source>
</evidence>
<evidence type="ECO:0000256" key="15">
    <source>
        <dbReference type="ARBA" id="ARBA00033270"/>
    </source>
</evidence>
<dbReference type="GO" id="GO:0008360">
    <property type="term" value="P:regulation of cell shape"/>
    <property type="evidence" value="ECO:0007669"/>
    <property type="project" value="UniProtKB-KW"/>
</dbReference>
<gene>
    <name evidence="22" type="ORF">A3B74_04875</name>
</gene>
<evidence type="ECO:0000256" key="1">
    <source>
        <dbReference type="ARBA" id="ARBA00004651"/>
    </source>
</evidence>
<dbReference type="GO" id="GO:0009252">
    <property type="term" value="P:peptidoglycan biosynthetic process"/>
    <property type="evidence" value="ECO:0007669"/>
    <property type="project" value="UniProtKB-KW"/>
</dbReference>
<evidence type="ECO:0000313" key="22">
    <source>
        <dbReference type="EMBL" id="OGY78678.1"/>
    </source>
</evidence>
<feature type="transmembrane region" description="Helical" evidence="21">
    <location>
        <begin position="118"/>
        <end position="139"/>
    </location>
</feature>
<dbReference type="EMBL" id="MHKB01000013">
    <property type="protein sequence ID" value="OGY78678.1"/>
    <property type="molecule type" value="Genomic_DNA"/>
</dbReference>
<dbReference type="EC" id="2.4.99.28" evidence="19"/>
<dbReference type="InterPro" id="IPR001182">
    <property type="entry name" value="FtsW/RodA"/>
</dbReference>
<feature type="transmembrane region" description="Helical" evidence="21">
    <location>
        <begin position="151"/>
        <end position="169"/>
    </location>
</feature>
<feature type="transmembrane region" description="Helical" evidence="21">
    <location>
        <begin position="350"/>
        <end position="371"/>
    </location>
</feature>
<evidence type="ECO:0000256" key="14">
    <source>
        <dbReference type="ARBA" id="ARBA00032370"/>
    </source>
</evidence>
<evidence type="ECO:0000256" key="20">
    <source>
        <dbReference type="ARBA" id="ARBA00049902"/>
    </source>
</evidence>
<evidence type="ECO:0000256" key="4">
    <source>
        <dbReference type="ARBA" id="ARBA00022618"/>
    </source>
</evidence>
<dbReference type="NCBIfam" id="TIGR02614">
    <property type="entry name" value="ftsW"/>
    <property type="match status" value="1"/>
</dbReference>